<feature type="domain" description="D-serine dehydratase-like" evidence="3">
    <location>
        <begin position="262"/>
        <end position="351"/>
    </location>
</feature>
<dbReference type="EMBL" id="MPPL01000001">
    <property type="protein sequence ID" value="OKS88109.1"/>
    <property type="molecule type" value="Genomic_DNA"/>
</dbReference>
<dbReference type="InterPro" id="IPR042208">
    <property type="entry name" value="D-ser_dehydrat-like_sf"/>
</dbReference>
<dbReference type="SMART" id="SM01119">
    <property type="entry name" value="D-ser_dehydrat"/>
    <property type="match status" value="1"/>
</dbReference>
<dbReference type="Pfam" id="PF14031">
    <property type="entry name" value="D-ser_dehydrat"/>
    <property type="match status" value="1"/>
</dbReference>
<dbReference type="STRING" id="1302689.RG47T_3573"/>
<evidence type="ECO:0000256" key="2">
    <source>
        <dbReference type="ARBA" id="ARBA00023239"/>
    </source>
</evidence>
<dbReference type="GO" id="GO:0036088">
    <property type="term" value="P:D-serine catabolic process"/>
    <property type="evidence" value="ECO:0007669"/>
    <property type="project" value="TreeGrafter"/>
</dbReference>
<keyword evidence="5" id="KW-1185">Reference proteome</keyword>
<dbReference type="InterPro" id="IPR026956">
    <property type="entry name" value="D-ser_dehydrat-like_dom"/>
</dbReference>
<evidence type="ECO:0000256" key="1">
    <source>
        <dbReference type="ARBA" id="ARBA00005323"/>
    </source>
</evidence>
<reference evidence="4 5" key="1">
    <citation type="submission" date="2016-11" db="EMBL/GenBank/DDBJ databases">
        <title>Whole Genome Sequencing of Mucilaginibacter polytrichastri RG4-7(T) isolated from the moss sample.</title>
        <authorList>
            <person name="Li Y."/>
        </authorList>
    </citation>
    <scope>NUCLEOTIDE SEQUENCE [LARGE SCALE GENOMIC DNA]</scope>
    <source>
        <strain evidence="4 5">RG4-7</strain>
    </source>
</reference>
<accession>A0A1Q6A273</accession>
<proteinExistence type="inferred from homology"/>
<evidence type="ECO:0000259" key="3">
    <source>
        <dbReference type="SMART" id="SM01119"/>
    </source>
</evidence>
<dbReference type="GO" id="GO:0008721">
    <property type="term" value="F:D-serine ammonia-lyase activity"/>
    <property type="evidence" value="ECO:0007669"/>
    <property type="project" value="TreeGrafter"/>
</dbReference>
<protein>
    <recommendedName>
        <fullName evidence="3">D-serine dehydratase-like domain-containing protein</fullName>
    </recommendedName>
</protein>
<evidence type="ECO:0000313" key="4">
    <source>
        <dbReference type="EMBL" id="OKS88109.1"/>
    </source>
</evidence>
<sequence>MTKSTNPYYISNADQTDTPFLAVYPDKVKANISRLISIFKDKNQLRPHVKTHKCPQVVQLCIDAGITKFKCATIAEAEMLALVGARDILMAYQPVGPKVARFINLMTTYPNAHFSCLVDNQIAAQYIADEAKRFNVTVNLWIDLNVGMNRTGIVPDKGVQLYSFCKQFLHIKVIGLHAYDGHITDPDKETRIAQAAKGFTAVRELYRELMESGIDSLRLAAGSTPTLQFYAQQGDVECSPGTFIYWDKHYQEFYPELGFHHAATVVTRVISKPSSRNACLDLGYKAVSSEGPETERVEFIQFPGAEIISQSEEHLLIDTGINSMQIAETVYGLPYHIGRTSNLYDRCAIITDNQITEHWPHMARKR</sequence>
<dbReference type="InterPro" id="IPR051466">
    <property type="entry name" value="D-amino_acid_metab_enzyme"/>
</dbReference>
<dbReference type="Gene3D" id="2.40.37.20">
    <property type="entry name" value="D-serine dehydratase-like domain"/>
    <property type="match status" value="1"/>
</dbReference>
<comment type="similarity">
    <text evidence="1">Belongs to the DSD1 family.</text>
</comment>
<dbReference type="AlphaFoldDB" id="A0A1Q6A273"/>
<dbReference type="SUPFAM" id="SSF51419">
    <property type="entry name" value="PLP-binding barrel"/>
    <property type="match status" value="1"/>
</dbReference>
<dbReference type="PANTHER" id="PTHR28004">
    <property type="entry name" value="ZGC:162816-RELATED"/>
    <property type="match status" value="1"/>
</dbReference>
<organism evidence="4 5">
    <name type="scientific">Mucilaginibacter polytrichastri</name>
    <dbReference type="NCBI Taxonomy" id="1302689"/>
    <lineage>
        <taxon>Bacteria</taxon>
        <taxon>Pseudomonadati</taxon>
        <taxon>Bacteroidota</taxon>
        <taxon>Sphingobacteriia</taxon>
        <taxon>Sphingobacteriales</taxon>
        <taxon>Sphingobacteriaceae</taxon>
        <taxon>Mucilaginibacter</taxon>
    </lineage>
</organism>
<dbReference type="InterPro" id="IPR001608">
    <property type="entry name" value="Ala_racemase_N"/>
</dbReference>
<dbReference type="PANTHER" id="PTHR28004:SF2">
    <property type="entry name" value="D-SERINE DEHYDRATASE"/>
    <property type="match status" value="1"/>
</dbReference>
<name>A0A1Q6A273_9SPHI</name>
<comment type="caution">
    <text evidence="4">The sequence shown here is derived from an EMBL/GenBank/DDBJ whole genome shotgun (WGS) entry which is preliminary data.</text>
</comment>
<evidence type="ECO:0000313" key="5">
    <source>
        <dbReference type="Proteomes" id="UP000186720"/>
    </source>
</evidence>
<dbReference type="InterPro" id="IPR029066">
    <property type="entry name" value="PLP-binding_barrel"/>
</dbReference>
<dbReference type="Proteomes" id="UP000186720">
    <property type="component" value="Unassembled WGS sequence"/>
</dbReference>
<dbReference type="CDD" id="cd06821">
    <property type="entry name" value="PLPDE_III_D-TA"/>
    <property type="match status" value="1"/>
</dbReference>
<dbReference type="Gene3D" id="3.20.20.10">
    <property type="entry name" value="Alanine racemase"/>
    <property type="match status" value="1"/>
</dbReference>
<keyword evidence="2" id="KW-0456">Lyase</keyword>
<dbReference type="Pfam" id="PF01168">
    <property type="entry name" value="Ala_racemase_N"/>
    <property type="match status" value="1"/>
</dbReference>
<gene>
    <name evidence="4" type="ORF">RG47T_3573</name>
</gene>